<comment type="similarity">
    <text evidence="14">Belongs to the TRAFAC class translation factor GTPase superfamily. Classic translation factor GTPase family. CysN/NodQ subfamily.</text>
</comment>
<dbReference type="RefSeq" id="WP_094844896.1">
    <property type="nucleotide sequence ID" value="NZ_NEVS01000004.1"/>
</dbReference>
<feature type="binding site" evidence="14">
    <location>
        <begin position="29"/>
        <end position="36"/>
    </location>
    <ligand>
        <name>GTP</name>
        <dbReference type="ChEBI" id="CHEBI:37565"/>
    </ligand>
</feature>
<dbReference type="GO" id="GO:0004781">
    <property type="term" value="F:sulfate adenylyltransferase (ATP) activity"/>
    <property type="evidence" value="ECO:0007669"/>
    <property type="project" value="UniProtKB-UniRule"/>
</dbReference>
<dbReference type="InterPro" id="IPR031157">
    <property type="entry name" value="G_TR_CS"/>
</dbReference>
<name>A0A261UP09_9BORD</name>
<evidence type="ECO:0000256" key="15">
    <source>
        <dbReference type="HAMAP-Rule" id="MF_00065"/>
    </source>
</evidence>
<feature type="active site" description="Phosphoserine intermediate" evidence="15">
    <location>
        <position position="538"/>
    </location>
</feature>
<accession>A0A261UP09</accession>
<keyword evidence="18" id="KW-1185">Reference proteome</keyword>
<evidence type="ECO:0000256" key="14">
    <source>
        <dbReference type="HAMAP-Rule" id="MF_00062"/>
    </source>
</evidence>
<feature type="binding site" evidence="14">
    <location>
        <begin position="163"/>
        <end position="166"/>
    </location>
    <ligand>
        <name>GTP</name>
        <dbReference type="ChEBI" id="CHEBI:37565"/>
    </ligand>
</feature>
<dbReference type="OrthoDB" id="9804504at2"/>
<dbReference type="CDD" id="cd04166">
    <property type="entry name" value="CysN_ATPS"/>
    <property type="match status" value="1"/>
</dbReference>
<comment type="pathway">
    <text evidence="15">Sulfur metabolism; hydrogen sulfide biosynthesis; sulfite from sulfate: step 2/3.</text>
</comment>
<dbReference type="FunFam" id="3.40.50.300:FF:000212">
    <property type="entry name" value="Adenylyl-sulfate kinase"/>
    <property type="match status" value="1"/>
</dbReference>
<protein>
    <recommendedName>
        <fullName evidence="14 15">Multifunctional fusion protein</fullName>
    </recommendedName>
    <domain>
        <recommendedName>
            <fullName evidence="14">Sulfate adenylyltransferase subunit 1</fullName>
            <ecNumber evidence="14">2.7.7.4</ecNumber>
        </recommendedName>
        <alternativeName>
            <fullName evidence="14">ATP-sulfurylase large subunit</fullName>
        </alternativeName>
        <alternativeName>
            <fullName evidence="14">Sulfate adenylate transferase</fullName>
            <shortName evidence="14">SAT</shortName>
        </alternativeName>
    </domain>
    <domain>
        <recommendedName>
            <fullName evidence="15">Adenylyl-sulfate kinase</fullName>
            <ecNumber evidence="15">2.7.1.25</ecNumber>
        </recommendedName>
        <alternativeName>
            <fullName evidence="15">APS kinase</fullName>
        </alternativeName>
        <alternativeName>
            <fullName evidence="15">ATP adenosine-5'-phosphosulfate 3'-phosphotransferase</fullName>
        </alternativeName>
        <alternativeName>
            <fullName evidence="15">Adenosine-5'-phosphosulfate kinase</fullName>
        </alternativeName>
    </domain>
</protein>
<feature type="domain" description="Tr-type G" evidence="16">
    <location>
        <begin position="20"/>
        <end position="238"/>
    </location>
</feature>
<comment type="similarity">
    <text evidence="15">Belongs to the APS kinase family.</text>
</comment>
<dbReference type="InterPro" id="IPR009001">
    <property type="entry name" value="Transl_elong_EF1A/Init_IF2_C"/>
</dbReference>
<reference evidence="18" key="1">
    <citation type="submission" date="2017-05" db="EMBL/GenBank/DDBJ databases">
        <title>Complete and WGS of Bordetella genogroups.</title>
        <authorList>
            <person name="Spilker T."/>
            <person name="Lipuma J."/>
        </authorList>
    </citation>
    <scope>NUCLEOTIDE SEQUENCE [LARGE SCALE GENOMIC DNA]</scope>
    <source>
        <strain evidence="18">AU8856</strain>
    </source>
</reference>
<dbReference type="SUPFAM" id="SSF50465">
    <property type="entry name" value="EF-Tu/eEF-1alpha/eIF2-gamma C-terminal domain"/>
    <property type="match status" value="1"/>
</dbReference>
<dbReference type="NCBIfam" id="NF004035">
    <property type="entry name" value="PRK05506.1"/>
    <property type="match status" value="1"/>
</dbReference>
<dbReference type="InterPro" id="IPR011779">
    <property type="entry name" value="SO4_adenylTrfase_lsu"/>
</dbReference>
<keyword evidence="15" id="KW-0597">Phosphoprotein</keyword>
<dbReference type="NCBIfam" id="NF003013">
    <property type="entry name" value="PRK03846.1"/>
    <property type="match status" value="1"/>
</dbReference>
<comment type="function">
    <text evidence="2">APS kinase catalyzes the synthesis of activated sulfate.</text>
</comment>
<evidence type="ECO:0000256" key="4">
    <source>
        <dbReference type="ARBA" id="ARBA00007237"/>
    </source>
</evidence>
<comment type="similarity">
    <text evidence="4">In the N-terminal section; belongs to the TRAFAC class translation factor GTPase superfamily. Classic translation factor GTPase family. CysN/NodQ subfamily.</text>
</comment>
<keyword evidence="12" id="KW-0511">Multifunctional enzyme</keyword>
<dbReference type="Gene3D" id="2.40.30.10">
    <property type="entry name" value="Translation factors"/>
    <property type="match status" value="2"/>
</dbReference>
<feature type="binding site" evidence="14">
    <location>
        <begin position="108"/>
        <end position="112"/>
    </location>
    <ligand>
        <name>GTP</name>
        <dbReference type="ChEBI" id="CHEBI:37565"/>
    </ligand>
</feature>
<organism evidence="17 18">
    <name type="scientific">Bordetella genomosp. 11</name>
    <dbReference type="NCBI Taxonomy" id="1416808"/>
    <lineage>
        <taxon>Bacteria</taxon>
        <taxon>Pseudomonadati</taxon>
        <taxon>Pseudomonadota</taxon>
        <taxon>Betaproteobacteria</taxon>
        <taxon>Burkholderiales</taxon>
        <taxon>Alcaligenaceae</taxon>
        <taxon>Bordetella</taxon>
    </lineage>
</organism>
<dbReference type="GO" id="GO:0005525">
    <property type="term" value="F:GTP binding"/>
    <property type="evidence" value="ECO:0007669"/>
    <property type="project" value="UniProtKB-UniRule"/>
</dbReference>
<dbReference type="InterPro" id="IPR009000">
    <property type="entry name" value="Transl_B-barrel_sf"/>
</dbReference>
<dbReference type="CDD" id="cd02027">
    <property type="entry name" value="APSK"/>
    <property type="match status" value="1"/>
</dbReference>
<dbReference type="Pfam" id="PF00009">
    <property type="entry name" value="GTP_EFTU"/>
    <property type="match status" value="1"/>
</dbReference>
<dbReference type="GO" id="GO:0003924">
    <property type="term" value="F:GTPase activity"/>
    <property type="evidence" value="ECO:0007669"/>
    <property type="project" value="InterPro"/>
</dbReference>
<evidence type="ECO:0000256" key="10">
    <source>
        <dbReference type="ARBA" id="ARBA00022840"/>
    </source>
</evidence>
<dbReference type="NCBIfam" id="TIGR00455">
    <property type="entry name" value="apsK"/>
    <property type="match status" value="1"/>
</dbReference>
<dbReference type="CDD" id="cd03695">
    <property type="entry name" value="CysN_NodQ_II"/>
    <property type="match status" value="1"/>
</dbReference>
<feature type="binding site" evidence="15">
    <location>
        <begin position="464"/>
        <end position="471"/>
    </location>
    <ligand>
        <name>ATP</name>
        <dbReference type="ChEBI" id="CHEBI:30616"/>
    </ligand>
</feature>
<sequence length="625" mass="68751">MTRAVPPASIEAFIEQQQQQDLLRFITCGSVDDGKSTLIGRMLWDAQTLFDDQLASLKVESRKYGTQGDDIDFALLVDGLAAEREQGITIDVAYRFFATSRRKFIVADTPGHEQYTRNMVTGASTADVAVLLVDARQGILTQTRRHAFLVSLVGIRHVVVAVNKMDLVGYDKETFKRIDEAFRAFAAPLGFKSITVIPVSALKGDNITSRSAHTHWYSGPTLMAYLETVQPAAAVSNRFIFPVQWVNRPDSSFRGFAGTVAEGGIAVGEEIRVTLSGQTAKVADIVTMDGSLQEATAGQAVTLRLDREIDVSRGDVLARSAQPLDTTDQLEATLVWMHEDTGLTGRTYDIKLATQWATCTLTTIKYRTDVNTLAHEATRSLGLNDIGVCNIAISRPMAYDTYEHSRSLGSFILVDRYTKATVAAGMIRHTLRRAENVHRQALTVDRAARERLNGHKGRVVWFTGLSGSGKSTIANALEFALHARGQRTYLLDGDNLRQGLNKDLGFTDADRVENIRRVAEVARLMMDAGLVVLTAFISPFQRERQMAREVIGEENFVEVYVSTPLEVCESRDPKGLYKKARAGKLPNMSGIGSAYEAPETPDIVVDASTEPVNELVDKLLAKIST</sequence>
<evidence type="ECO:0000256" key="12">
    <source>
        <dbReference type="ARBA" id="ARBA00023268"/>
    </source>
</evidence>
<dbReference type="InterPro" id="IPR000795">
    <property type="entry name" value="T_Tr_GTP-bd_dom"/>
</dbReference>
<evidence type="ECO:0000256" key="5">
    <source>
        <dbReference type="ARBA" id="ARBA00022458"/>
    </source>
</evidence>
<comment type="pathway">
    <text evidence="14">Sulfur metabolism; hydrogen sulfide biosynthesis; sulfite from sulfate: step 1/3.</text>
</comment>
<evidence type="ECO:0000256" key="1">
    <source>
        <dbReference type="ARBA" id="ARBA00001823"/>
    </source>
</evidence>
<evidence type="ECO:0000256" key="6">
    <source>
        <dbReference type="ARBA" id="ARBA00022679"/>
    </source>
</evidence>
<dbReference type="PRINTS" id="PR00315">
    <property type="entry name" value="ELONGATNFCT"/>
</dbReference>
<comment type="function">
    <text evidence="15">Catalyzes the synthesis of activated sulfate.</text>
</comment>
<evidence type="ECO:0000256" key="11">
    <source>
        <dbReference type="ARBA" id="ARBA00023134"/>
    </source>
</evidence>
<dbReference type="GO" id="GO:0000103">
    <property type="term" value="P:sulfate assimilation"/>
    <property type="evidence" value="ECO:0007669"/>
    <property type="project" value="UniProtKB-UniRule"/>
</dbReference>
<dbReference type="InterPro" id="IPR044138">
    <property type="entry name" value="CysN_II"/>
</dbReference>
<dbReference type="Pfam" id="PF22594">
    <property type="entry name" value="GTP-eEF1A_C"/>
    <property type="match status" value="1"/>
</dbReference>
<dbReference type="CDD" id="cd04095">
    <property type="entry name" value="CysN_NoDQ_III"/>
    <property type="match status" value="1"/>
</dbReference>
<dbReference type="InterPro" id="IPR050100">
    <property type="entry name" value="TRAFAC_GTPase_members"/>
</dbReference>
<dbReference type="EMBL" id="NEVS01000004">
    <property type="protein sequence ID" value="OZI63634.1"/>
    <property type="molecule type" value="Genomic_DNA"/>
</dbReference>
<dbReference type="Proteomes" id="UP000215767">
    <property type="component" value="Unassembled WGS sequence"/>
</dbReference>
<dbReference type="FunFam" id="3.40.50.300:FF:000119">
    <property type="entry name" value="Sulfate adenylyltransferase subunit 1"/>
    <property type="match status" value="1"/>
</dbReference>
<evidence type="ECO:0000256" key="3">
    <source>
        <dbReference type="ARBA" id="ARBA00005438"/>
    </source>
</evidence>
<evidence type="ECO:0000256" key="2">
    <source>
        <dbReference type="ARBA" id="ARBA00002357"/>
    </source>
</evidence>
<dbReference type="AlphaFoldDB" id="A0A261UP09"/>
<keyword evidence="11 14" id="KW-0342">GTP-binding</keyword>
<dbReference type="Gene3D" id="3.40.50.300">
    <property type="entry name" value="P-loop containing nucleotide triphosphate hydrolases"/>
    <property type="match status" value="2"/>
</dbReference>
<comment type="caution">
    <text evidence="17">The sequence shown here is derived from an EMBL/GenBank/DDBJ whole genome shotgun (WGS) entry which is preliminary data.</text>
</comment>
<evidence type="ECO:0000259" key="16">
    <source>
        <dbReference type="PROSITE" id="PS51722"/>
    </source>
</evidence>
<evidence type="ECO:0000256" key="7">
    <source>
        <dbReference type="ARBA" id="ARBA00022695"/>
    </source>
</evidence>
<keyword evidence="9 15" id="KW-0418">Kinase</keyword>
<keyword evidence="10 14" id="KW-0067">ATP-binding</keyword>
<dbReference type="PROSITE" id="PS00301">
    <property type="entry name" value="G_TR_1"/>
    <property type="match status" value="1"/>
</dbReference>
<dbReference type="GO" id="GO:0070814">
    <property type="term" value="P:hydrogen sulfide biosynthetic process"/>
    <property type="evidence" value="ECO:0007669"/>
    <property type="project" value="UniProtKB-UniRule"/>
</dbReference>
<dbReference type="HAMAP" id="MF_00065">
    <property type="entry name" value="Adenylyl_sulf_kinase"/>
    <property type="match status" value="1"/>
</dbReference>
<comment type="catalytic activity">
    <reaction evidence="1 15">
        <text>adenosine 5'-phosphosulfate + ATP = 3'-phosphoadenylyl sulfate + ADP + H(+)</text>
        <dbReference type="Rhea" id="RHEA:24152"/>
        <dbReference type="ChEBI" id="CHEBI:15378"/>
        <dbReference type="ChEBI" id="CHEBI:30616"/>
        <dbReference type="ChEBI" id="CHEBI:58243"/>
        <dbReference type="ChEBI" id="CHEBI:58339"/>
        <dbReference type="ChEBI" id="CHEBI:456216"/>
        <dbReference type="EC" id="2.7.1.25"/>
    </reaction>
</comment>
<dbReference type="NCBIfam" id="TIGR02034">
    <property type="entry name" value="CysN"/>
    <property type="match status" value="1"/>
</dbReference>
<comment type="similarity">
    <text evidence="3">In the C-terminal section; belongs to the APS kinase family.</text>
</comment>
<evidence type="ECO:0000256" key="9">
    <source>
        <dbReference type="ARBA" id="ARBA00022777"/>
    </source>
</evidence>
<dbReference type="EC" id="2.7.1.25" evidence="15"/>
<dbReference type="NCBIfam" id="NF003478">
    <property type="entry name" value="PRK05124.1"/>
    <property type="match status" value="1"/>
</dbReference>
<dbReference type="EC" id="2.7.7.4" evidence="14"/>
<dbReference type="InterPro" id="IPR044139">
    <property type="entry name" value="CysN_NoDQ_III"/>
</dbReference>
<dbReference type="GO" id="GO:0005524">
    <property type="term" value="F:ATP binding"/>
    <property type="evidence" value="ECO:0007669"/>
    <property type="project" value="UniProtKB-UniRule"/>
</dbReference>
<keyword evidence="6 14" id="KW-0808">Transferase</keyword>
<evidence type="ECO:0000256" key="13">
    <source>
        <dbReference type="ARBA" id="ARBA00049370"/>
    </source>
</evidence>
<dbReference type="InterPro" id="IPR027417">
    <property type="entry name" value="P-loop_NTPase"/>
</dbReference>
<dbReference type="UniPathway" id="UPA00140">
    <property type="reaction ID" value="UER00204"/>
</dbReference>
<dbReference type="PROSITE" id="PS51722">
    <property type="entry name" value="G_TR_2"/>
    <property type="match status" value="1"/>
</dbReference>
<dbReference type="GO" id="GO:0004020">
    <property type="term" value="F:adenylylsulfate kinase activity"/>
    <property type="evidence" value="ECO:0007669"/>
    <property type="project" value="UniProtKB-UniRule"/>
</dbReference>
<comment type="function">
    <text evidence="14">With CysD forms the ATP sulfurylase (ATPS) that catalyzes the adenylation of sulfate producing adenosine 5'-phosphosulfate (APS) and diphosphate, the first enzymatic step in sulfur assimilation pathway. APS synthesis involves the formation of a high-energy phosphoric-sulfuric acid anhydride bond driven by GTP hydrolysis by CysN coupled to ATP hydrolysis by CysD.</text>
</comment>
<dbReference type="InterPro" id="IPR059117">
    <property type="entry name" value="APS_kinase_dom"/>
</dbReference>
<keyword evidence="8 14" id="KW-0547">Nucleotide-binding</keyword>
<dbReference type="HAMAP" id="MF_00062">
    <property type="entry name" value="Sulf_adenylyltr_sub1"/>
    <property type="match status" value="1"/>
</dbReference>
<comment type="subunit">
    <text evidence="14">Heterodimer composed of CysD, the smaller subunit, and CysN.</text>
</comment>
<dbReference type="SUPFAM" id="SSF52540">
    <property type="entry name" value="P-loop containing nucleoside triphosphate hydrolases"/>
    <property type="match status" value="2"/>
</dbReference>
<keyword evidence="7 14" id="KW-0548">Nucleotidyltransferase</keyword>
<evidence type="ECO:0000313" key="17">
    <source>
        <dbReference type="EMBL" id="OZI63634.1"/>
    </source>
</evidence>
<evidence type="ECO:0000313" key="18">
    <source>
        <dbReference type="Proteomes" id="UP000215767"/>
    </source>
</evidence>
<gene>
    <name evidence="15" type="primary">cysC</name>
    <name evidence="14" type="synonym">cysN</name>
    <name evidence="17" type="ORF">CAL28_28005</name>
</gene>
<comment type="catalytic activity">
    <reaction evidence="13 14">
        <text>sulfate + ATP + H(+) = adenosine 5'-phosphosulfate + diphosphate</text>
        <dbReference type="Rhea" id="RHEA:18133"/>
        <dbReference type="ChEBI" id="CHEBI:15378"/>
        <dbReference type="ChEBI" id="CHEBI:16189"/>
        <dbReference type="ChEBI" id="CHEBI:30616"/>
        <dbReference type="ChEBI" id="CHEBI:33019"/>
        <dbReference type="ChEBI" id="CHEBI:58243"/>
        <dbReference type="EC" id="2.7.7.4"/>
    </reaction>
</comment>
<dbReference type="InterPro" id="IPR002891">
    <property type="entry name" value="APS"/>
</dbReference>
<dbReference type="InterPro" id="IPR041757">
    <property type="entry name" value="CysN_GTP-bd"/>
</dbReference>
<dbReference type="InterPro" id="IPR054696">
    <property type="entry name" value="GTP-eEF1A_C"/>
</dbReference>
<evidence type="ECO:0000256" key="8">
    <source>
        <dbReference type="ARBA" id="ARBA00022741"/>
    </source>
</evidence>
<proteinExistence type="inferred from homology"/>
<keyword evidence="5" id="KW-0536">Nodulation</keyword>
<dbReference type="Pfam" id="PF01583">
    <property type="entry name" value="APS_kinase"/>
    <property type="match status" value="1"/>
</dbReference>
<dbReference type="SUPFAM" id="SSF50447">
    <property type="entry name" value="Translation proteins"/>
    <property type="match status" value="1"/>
</dbReference>
<dbReference type="PANTHER" id="PTHR23115">
    <property type="entry name" value="TRANSLATION FACTOR"/>
    <property type="match status" value="1"/>
</dbReference>